<protein>
    <submittedName>
        <fullName evidence="2">Helicase associated domain protein</fullName>
    </submittedName>
</protein>
<feature type="domain" description="Helicase-associated" evidence="1">
    <location>
        <begin position="56"/>
        <end position="104"/>
    </location>
</feature>
<dbReference type="AlphaFoldDB" id="A0AB39R8N8"/>
<sequence>MPCVIHHRRRTRPGGVVLAQRHHLERLQPGQRRLLAGLGLAQIAEQPPGPGEPAARSWARGLAAARALHHREGHLNVPQRHIEILHGAPVRLGQWISNARRRKERLP</sequence>
<name>A0AB39R8N8_9ACTN</name>
<dbReference type="EMBL" id="CP163443">
    <property type="protein sequence ID" value="XDQ50898.1"/>
    <property type="molecule type" value="Genomic_DNA"/>
</dbReference>
<dbReference type="InterPro" id="IPR005114">
    <property type="entry name" value="Helicase_assoc"/>
</dbReference>
<proteinExistence type="predicted"/>
<dbReference type="Pfam" id="PF03457">
    <property type="entry name" value="HA"/>
    <property type="match status" value="1"/>
</dbReference>
<dbReference type="RefSeq" id="WP_369244247.1">
    <property type="nucleotide sequence ID" value="NZ_CP163443.1"/>
</dbReference>
<gene>
    <name evidence="2" type="ORF">AB5J53_03855</name>
</gene>
<evidence type="ECO:0000313" key="2">
    <source>
        <dbReference type="EMBL" id="XDQ50898.1"/>
    </source>
</evidence>
<accession>A0AB39R8N8</accession>
<reference evidence="2" key="1">
    <citation type="submission" date="2024-07" db="EMBL/GenBank/DDBJ databases">
        <authorList>
            <person name="Yu S.T."/>
        </authorList>
    </citation>
    <scope>NUCLEOTIDE SEQUENCE</scope>
    <source>
        <strain evidence="2">R41</strain>
    </source>
</reference>
<organism evidence="2">
    <name type="scientific">Streptomyces sp. R41</name>
    <dbReference type="NCBI Taxonomy" id="3238632"/>
    <lineage>
        <taxon>Bacteria</taxon>
        <taxon>Bacillati</taxon>
        <taxon>Actinomycetota</taxon>
        <taxon>Actinomycetes</taxon>
        <taxon>Kitasatosporales</taxon>
        <taxon>Streptomycetaceae</taxon>
        <taxon>Streptomyces</taxon>
    </lineage>
</organism>
<evidence type="ECO:0000259" key="1">
    <source>
        <dbReference type="Pfam" id="PF03457"/>
    </source>
</evidence>